<name>A0A2Z4Q6N8_9CAUD</name>
<dbReference type="EMBL" id="MH271308">
    <property type="protein sequence ID" value="AWY05757.1"/>
    <property type="molecule type" value="Genomic_DNA"/>
</dbReference>
<keyword evidence="2" id="KW-1185">Reference proteome</keyword>
<sequence>MSNTADIANIIRQQIGAGVFMSLGARNLRHGSIAALPDAEALPSLTFEATILPMTKSGQRASAARTMRVTVGLNASDYYDIAVTYPQRGDRYGLKDPVIHLSLQDVDCEQLARTLLALDYNGEEVLNPRYV</sequence>
<dbReference type="Proteomes" id="UP000250990">
    <property type="component" value="Segment"/>
</dbReference>
<accession>A0A2Z4Q6N8</accession>
<gene>
    <name evidence="1" type="primary">71</name>
    <name evidence="1" type="ORF">PBI_PERCIVAL_71</name>
</gene>
<reference evidence="2" key="1">
    <citation type="submission" date="2018-04" db="EMBL/GenBank/DDBJ databases">
        <authorList>
            <person name="Go L.Y."/>
            <person name="Mitchell J.A."/>
        </authorList>
    </citation>
    <scope>NUCLEOTIDE SEQUENCE [LARGE SCALE GENOMIC DNA]</scope>
</reference>
<evidence type="ECO:0000313" key="1">
    <source>
        <dbReference type="EMBL" id="AWY05757.1"/>
    </source>
</evidence>
<organism evidence="1 2">
    <name type="scientific">Microbacterium phage Percival</name>
    <dbReference type="NCBI Taxonomy" id="2201439"/>
    <lineage>
        <taxon>Viruses</taxon>
        <taxon>Duplodnaviria</taxon>
        <taxon>Heunggongvirae</taxon>
        <taxon>Uroviricota</taxon>
        <taxon>Caudoviricetes</taxon>
        <taxon>Casidaviridae</taxon>
        <taxon>Percivalvirus</taxon>
        <taxon>Percivalvirus percival</taxon>
    </lineage>
</organism>
<proteinExistence type="predicted"/>
<protein>
    <submittedName>
        <fullName evidence="1">Uncharacterized protein</fullName>
    </submittedName>
</protein>
<evidence type="ECO:0000313" key="2">
    <source>
        <dbReference type="Proteomes" id="UP000250990"/>
    </source>
</evidence>